<dbReference type="NCBIfam" id="TIGR01494">
    <property type="entry name" value="ATPase_P-type"/>
    <property type="match status" value="1"/>
</dbReference>
<dbReference type="InterPro" id="IPR023299">
    <property type="entry name" value="ATPase_P-typ_cyto_dom_N"/>
</dbReference>
<keyword evidence="9" id="KW-1278">Translocase</keyword>
<keyword evidence="10 13" id="KW-1133">Transmembrane helix</keyword>
<dbReference type="InterPro" id="IPR023214">
    <property type="entry name" value="HAD_sf"/>
</dbReference>
<feature type="transmembrane region" description="Helical" evidence="13">
    <location>
        <begin position="212"/>
        <end position="230"/>
    </location>
</feature>
<dbReference type="PRINTS" id="PR00119">
    <property type="entry name" value="CATATPASE"/>
</dbReference>
<evidence type="ECO:0000259" key="15">
    <source>
        <dbReference type="Pfam" id="PF12156"/>
    </source>
</evidence>
<protein>
    <submittedName>
        <fullName evidence="16">Heavy metal translocating P-type ATPase metal-binding domain-containing protein</fullName>
    </submittedName>
</protein>
<dbReference type="Pfam" id="PF12156">
    <property type="entry name" value="ATPase-cat_bd"/>
    <property type="match status" value="1"/>
</dbReference>
<feature type="domain" description="P-type ATPase A" evidence="14">
    <location>
        <begin position="307"/>
        <end position="404"/>
    </location>
</feature>
<keyword evidence="5" id="KW-0597">Phosphoprotein</keyword>
<dbReference type="Gene3D" id="3.40.1110.10">
    <property type="entry name" value="Calcium-transporting ATPase, cytoplasmic domain N"/>
    <property type="match status" value="1"/>
</dbReference>
<feature type="transmembrane region" description="Helical" evidence="13">
    <location>
        <begin position="446"/>
        <end position="465"/>
    </location>
</feature>
<dbReference type="InterPro" id="IPR001757">
    <property type="entry name" value="P_typ_ATPase"/>
</dbReference>
<dbReference type="InterPro" id="IPR021993">
    <property type="entry name" value="ATPase-cat-bd"/>
</dbReference>
<feature type="transmembrane region" description="Helical" evidence="13">
    <location>
        <begin position="762"/>
        <end position="783"/>
    </location>
</feature>
<keyword evidence="7" id="KW-0479">Metal-binding</keyword>
<feature type="transmembrane region" description="Helical" evidence="13">
    <location>
        <begin position="422"/>
        <end position="440"/>
    </location>
</feature>
<dbReference type="PANTHER" id="PTHR43520">
    <property type="entry name" value="ATP7, ISOFORM B"/>
    <property type="match status" value="1"/>
</dbReference>
<evidence type="ECO:0000256" key="12">
    <source>
        <dbReference type="ARBA" id="ARBA00023136"/>
    </source>
</evidence>
<feature type="domain" description="Putative metal-binding" evidence="15">
    <location>
        <begin position="10"/>
        <end position="86"/>
    </location>
</feature>
<dbReference type="SUPFAM" id="SSF81653">
    <property type="entry name" value="Calcium ATPase, transduction domain A"/>
    <property type="match status" value="1"/>
</dbReference>
<evidence type="ECO:0000256" key="8">
    <source>
        <dbReference type="ARBA" id="ARBA00022842"/>
    </source>
</evidence>
<dbReference type="Gene3D" id="3.40.50.1000">
    <property type="entry name" value="HAD superfamily/HAD-like"/>
    <property type="match status" value="1"/>
</dbReference>
<dbReference type="PROSITE" id="PS00154">
    <property type="entry name" value="ATPASE_E1_E2"/>
    <property type="match status" value="1"/>
</dbReference>
<dbReference type="PANTHER" id="PTHR43520:SF5">
    <property type="entry name" value="CATION-TRANSPORTING P-TYPE ATPASE-RELATED"/>
    <property type="match status" value="1"/>
</dbReference>
<keyword evidence="3" id="KW-0813">Transport</keyword>
<evidence type="ECO:0000256" key="5">
    <source>
        <dbReference type="ARBA" id="ARBA00022553"/>
    </source>
</evidence>
<proteinExistence type="inferred from homology"/>
<evidence type="ECO:0000256" key="10">
    <source>
        <dbReference type="ARBA" id="ARBA00022989"/>
    </source>
</evidence>
<evidence type="ECO:0000313" key="17">
    <source>
        <dbReference type="Proteomes" id="UP001200145"/>
    </source>
</evidence>
<gene>
    <name evidence="16" type="ORF">L0U88_06255</name>
</gene>
<evidence type="ECO:0000256" key="11">
    <source>
        <dbReference type="ARBA" id="ARBA00023065"/>
    </source>
</evidence>
<evidence type="ECO:0000259" key="14">
    <source>
        <dbReference type="Pfam" id="PF00122"/>
    </source>
</evidence>
<dbReference type="PRINTS" id="PR00943">
    <property type="entry name" value="CUATPASE"/>
</dbReference>
<keyword evidence="4" id="KW-1003">Cell membrane</keyword>
<dbReference type="SUPFAM" id="SSF56784">
    <property type="entry name" value="HAD-like"/>
    <property type="match status" value="1"/>
</dbReference>
<dbReference type="InterPro" id="IPR036163">
    <property type="entry name" value="HMA_dom_sf"/>
</dbReference>
<keyword evidence="12 13" id="KW-0472">Membrane</keyword>
<dbReference type="InterPro" id="IPR059000">
    <property type="entry name" value="ATPase_P-type_domA"/>
</dbReference>
<dbReference type="Gene3D" id="2.70.150.10">
    <property type="entry name" value="Calcium-transporting ATPase, cytoplasmic transduction domain A"/>
    <property type="match status" value="1"/>
</dbReference>
<dbReference type="Proteomes" id="UP001200145">
    <property type="component" value="Unassembled WGS sequence"/>
</dbReference>
<feature type="transmembrane region" description="Helical" evidence="13">
    <location>
        <begin position="736"/>
        <end position="756"/>
    </location>
</feature>
<evidence type="ECO:0000256" key="2">
    <source>
        <dbReference type="ARBA" id="ARBA00006024"/>
    </source>
</evidence>
<comment type="similarity">
    <text evidence="2">Belongs to the cation transport ATPase (P-type) (TC 3.A.3) family. Type IB subfamily.</text>
</comment>
<evidence type="ECO:0000256" key="9">
    <source>
        <dbReference type="ARBA" id="ARBA00022967"/>
    </source>
</evidence>
<dbReference type="InterPro" id="IPR008250">
    <property type="entry name" value="ATPase_P-typ_transduc_dom_A_sf"/>
</dbReference>
<dbReference type="Pfam" id="PF00702">
    <property type="entry name" value="Hydrolase"/>
    <property type="match status" value="1"/>
</dbReference>
<dbReference type="InterPro" id="IPR036412">
    <property type="entry name" value="HAD-like_sf"/>
</dbReference>
<reference evidence="16 17" key="1">
    <citation type="submission" date="2022-01" db="EMBL/GenBank/DDBJ databases">
        <title>Flavihumibacter sp. nov., isolated from sediment of a river.</title>
        <authorList>
            <person name="Liu H."/>
        </authorList>
    </citation>
    <scope>NUCLEOTIDE SEQUENCE [LARGE SCALE GENOMIC DNA]</scope>
    <source>
        <strain evidence="16 17">RY-1</strain>
    </source>
</reference>
<evidence type="ECO:0000256" key="13">
    <source>
        <dbReference type="SAM" id="Phobius"/>
    </source>
</evidence>
<name>A0ABS9BG18_9BACT</name>
<organism evidence="16 17">
    <name type="scientific">Flavihumibacter fluminis</name>
    <dbReference type="NCBI Taxonomy" id="2909236"/>
    <lineage>
        <taxon>Bacteria</taxon>
        <taxon>Pseudomonadati</taxon>
        <taxon>Bacteroidota</taxon>
        <taxon>Chitinophagia</taxon>
        <taxon>Chitinophagales</taxon>
        <taxon>Chitinophagaceae</taxon>
        <taxon>Flavihumibacter</taxon>
    </lineage>
</organism>
<comment type="caution">
    <text evidence="16">The sequence shown here is derived from an EMBL/GenBank/DDBJ whole genome shotgun (WGS) entry which is preliminary data.</text>
</comment>
<dbReference type="EMBL" id="JAKEVY010000002">
    <property type="protein sequence ID" value="MCF1714225.1"/>
    <property type="molecule type" value="Genomic_DNA"/>
</dbReference>
<dbReference type="Pfam" id="PF00122">
    <property type="entry name" value="E1-E2_ATPase"/>
    <property type="match status" value="1"/>
</dbReference>
<comment type="subcellular location">
    <subcellularLocation>
        <location evidence="1">Cell membrane</location>
        <topology evidence="1">Multi-pass membrane protein</topology>
    </subcellularLocation>
</comment>
<keyword evidence="8" id="KW-0460">Magnesium</keyword>
<evidence type="ECO:0000256" key="6">
    <source>
        <dbReference type="ARBA" id="ARBA00022692"/>
    </source>
</evidence>
<sequence length="793" mass="89343">MATKLQEQISCYHCGETCAETIIPFEDKSFCCEGCKMVYQLLNQHELCEYYDLNKNPGLSQRIKVRKDKFAFLEDPGIEQQLIHFKDATNTHVNFYLPHIHCSSCLYLLENLHKINTGVIKVTVQFTRKEVDVIFDHTKISLRGVAELLTSIGYEPYISLQQLNKAKPRIPRTMIYQLGVAGFCFANIMLMSFPEYLGLEHAEKNLQYAFRYLNLILALPILLFSAQPFYNSAWKSLKHRFLNIDAPIVLAIWVTFFRSVVEVLTDTGGGYFDSFAGIVFFMLIGRVLQDKTYQSLSFERDYTSYFPIAVTVLKEDKEVPTALPQIKPGDTLLIHQDELIPADGILTRGRAYIDYSFVTGESIPVLKEVGEIIYAGGKQTAGTIELLTIKEVAQSYLTRLWNQAEKQPEEKGVSFVHLLSRYFTYIVFTIAILTGLYWWVQDPSKIWPAVTAILIIACPCALLLSNTFTNGTILRIFSRNGLYLRNAQAIEEMAAIDQIVFDKTGTLTTTTRHAVEYEGDPLSDSDLIALASLANGSRHPLSRALVQHLGQHRKPVDQFRERIGKGLEGWIYGTRYALGSQSFITGMKNLSSGTRVYVSVDNQVKGYFQFHNFYREEVNALLARIRPDYELAVISGDNDAERPELERMAGKKTILLFNQQPQDKLRYIEIEKEKGKKLMMVGDGLNDAIALQESNMGIAIAENSNSFTPASDGILDAASLGKLDRFLQLAKGNRQVVMASFVMSIIYNIIGLYFAVQGDLSPLIAAILMPSSSISIILLTYGASNLYAHKLKL</sequence>
<dbReference type="Gene3D" id="3.30.70.100">
    <property type="match status" value="1"/>
</dbReference>
<dbReference type="SUPFAM" id="SSF81665">
    <property type="entry name" value="Calcium ATPase, transmembrane domain M"/>
    <property type="match status" value="1"/>
</dbReference>
<feature type="transmembrane region" description="Helical" evidence="13">
    <location>
        <begin position="242"/>
        <end position="264"/>
    </location>
</feature>
<evidence type="ECO:0000256" key="3">
    <source>
        <dbReference type="ARBA" id="ARBA00022448"/>
    </source>
</evidence>
<evidence type="ECO:0000313" key="16">
    <source>
        <dbReference type="EMBL" id="MCF1714225.1"/>
    </source>
</evidence>
<evidence type="ECO:0000256" key="7">
    <source>
        <dbReference type="ARBA" id="ARBA00022723"/>
    </source>
</evidence>
<evidence type="ECO:0000256" key="1">
    <source>
        <dbReference type="ARBA" id="ARBA00004651"/>
    </source>
</evidence>
<keyword evidence="6 13" id="KW-0812">Transmembrane</keyword>
<keyword evidence="17" id="KW-1185">Reference proteome</keyword>
<feature type="transmembrane region" description="Helical" evidence="13">
    <location>
        <begin position="270"/>
        <end position="288"/>
    </location>
</feature>
<evidence type="ECO:0000256" key="4">
    <source>
        <dbReference type="ARBA" id="ARBA00022475"/>
    </source>
</evidence>
<keyword evidence="11" id="KW-0406">Ion transport</keyword>
<feature type="transmembrane region" description="Helical" evidence="13">
    <location>
        <begin position="174"/>
        <end position="192"/>
    </location>
</feature>
<dbReference type="RefSeq" id="WP_234864759.1">
    <property type="nucleotide sequence ID" value="NZ_JAKEVY010000002.1"/>
</dbReference>
<accession>A0ABS9BG18</accession>
<dbReference type="InterPro" id="IPR023298">
    <property type="entry name" value="ATPase_P-typ_TM_dom_sf"/>
</dbReference>
<dbReference type="SUPFAM" id="SSF55008">
    <property type="entry name" value="HMA, heavy metal-associated domain"/>
    <property type="match status" value="1"/>
</dbReference>
<dbReference type="InterPro" id="IPR018303">
    <property type="entry name" value="ATPase_P-typ_P_site"/>
</dbReference>